<protein>
    <submittedName>
        <fullName evidence="2">Uncharacterized protein</fullName>
    </submittedName>
</protein>
<dbReference type="RefSeq" id="WP_176247557.1">
    <property type="nucleotide sequence ID" value="NZ_FXBL01000004.1"/>
</dbReference>
<dbReference type="Proteomes" id="UP000193083">
    <property type="component" value="Unassembled WGS sequence"/>
</dbReference>
<organism evidence="2 3">
    <name type="scientific">Mesorhizobium australicum</name>
    <dbReference type="NCBI Taxonomy" id="536018"/>
    <lineage>
        <taxon>Bacteria</taxon>
        <taxon>Pseudomonadati</taxon>
        <taxon>Pseudomonadota</taxon>
        <taxon>Alphaproteobacteria</taxon>
        <taxon>Hyphomicrobiales</taxon>
        <taxon>Phyllobacteriaceae</taxon>
        <taxon>Mesorhizobium</taxon>
    </lineage>
</organism>
<accession>A0A1X7PE02</accession>
<sequence>MSLPVLAALVVVGVGLIVTLIHLTGGSRKASLVSADAARARFALDYPNVEVRAVHLTTDRCSAFLETADGRIGLVHAMGAKFLTRLVAPEDVASLRRSGEASLLVRFSDFTFPGAVFEFESAEVADRVAAALTRRTVDRRAA</sequence>
<dbReference type="EMBL" id="FXBL01000004">
    <property type="protein sequence ID" value="SMH48907.1"/>
    <property type="molecule type" value="Genomic_DNA"/>
</dbReference>
<evidence type="ECO:0000256" key="1">
    <source>
        <dbReference type="SAM" id="Phobius"/>
    </source>
</evidence>
<gene>
    <name evidence="2" type="ORF">SAMN02982922_3816</name>
</gene>
<reference evidence="3" key="1">
    <citation type="submission" date="2017-04" db="EMBL/GenBank/DDBJ databases">
        <authorList>
            <person name="Varghese N."/>
            <person name="Submissions S."/>
        </authorList>
    </citation>
    <scope>NUCLEOTIDE SEQUENCE [LARGE SCALE GENOMIC DNA]</scope>
    <source>
        <strain evidence="3">B5P</strain>
    </source>
</reference>
<keyword evidence="1" id="KW-0812">Transmembrane</keyword>
<evidence type="ECO:0000313" key="3">
    <source>
        <dbReference type="Proteomes" id="UP000193083"/>
    </source>
</evidence>
<proteinExistence type="predicted"/>
<feature type="transmembrane region" description="Helical" evidence="1">
    <location>
        <begin position="6"/>
        <end position="24"/>
    </location>
</feature>
<evidence type="ECO:0000313" key="2">
    <source>
        <dbReference type="EMBL" id="SMH48907.1"/>
    </source>
</evidence>
<name>A0A1X7PE02_9HYPH</name>
<keyword evidence="1" id="KW-0472">Membrane</keyword>
<keyword evidence="3" id="KW-1185">Reference proteome</keyword>
<dbReference type="AlphaFoldDB" id="A0A1X7PE02"/>
<keyword evidence="1" id="KW-1133">Transmembrane helix</keyword>